<evidence type="ECO:0000256" key="1">
    <source>
        <dbReference type="ARBA" id="ARBA00022737"/>
    </source>
</evidence>
<feature type="region of interest" description="Disordered" evidence="2">
    <location>
        <begin position="1"/>
        <end position="32"/>
    </location>
</feature>
<feature type="compositionally biased region" description="Polar residues" evidence="2">
    <location>
        <begin position="1468"/>
        <end position="1481"/>
    </location>
</feature>
<feature type="region of interest" description="Disordered" evidence="2">
    <location>
        <begin position="1354"/>
        <end position="1501"/>
    </location>
</feature>
<dbReference type="PANTHER" id="PTHR10039:SF17">
    <property type="entry name" value="FUNGAL STAND N-TERMINAL GOODBYE DOMAIN-CONTAINING PROTEIN-RELATED"/>
    <property type="match status" value="1"/>
</dbReference>
<dbReference type="Gene3D" id="1.25.40.10">
    <property type="entry name" value="Tetratricopeptide repeat domain"/>
    <property type="match status" value="1"/>
</dbReference>
<dbReference type="OrthoDB" id="6415790at2759"/>
<dbReference type="SUPFAM" id="SSF48452">
    <property type="entry name" value="TPR-like"/>
    <property type="match status" value="1"/>
</dbReference>
<dbReference type="STRING" id="690307.A0A1L9WIM5"/>
<accession>A0A1L9WIM5</accession>
<keyword evidence="1" id="KW-0677">Repeat</keyword>
<dbReference type="SUPFAM" id="SSF52540">
    <property type="entry name" value="P-loop containing nucleoside triphosphate hydrolases"/>
    <property type="match status" value="1"/>
</dbReference>
<name>A0A1L9WIM5_ASPA1</name>
<dbReference type="RefSeq" id="XP_020052372.1">
    <property type="nucleotide sequence ID" value="XM_020201949.1"/>
</dbReference>
<feature type="domain" description="Fungal STAND N-terminal Goodbye" evidence="3">
    <location>
        <begin position="37"/>
        <end position="155"/>
    </location>
</feature>
<dbReference type="Pfam" id="PF17109">
    <property type="entry name" value="Goodbye"/>
    <property type="match status" value="1"/>
</dbReference>
<protein>
    <submittedName>
        <fullName evidence="5">Uncharacterized protein</fullName>
    </submittedName>
</protein>
<dbReference type="InterPro" id="IPR027417">
    <property type="entry name" value="P-loop_NTPase"/>
</dbReference>
<dbReference type="InterPro" id="IPR011990">
    <property type="entry name" value="TPR-like_helical_dom_sf"/>
</dbReference>
<evidence type="ECO:0000259" key="3">
    <source>
        <dbReference type="Pfam" id="PF17109"/>
    </source>
</evidence>
<dbReference type="GeneID" id="30975763"/>
<feature type="compositionally biased region" description="Low complexity" evidence="2">
    <location>
        <begin position="8"/>
        <end position="25"/>
    </location>
</feature>
<dbReference type="VEuPathDB" id="FungiDB:ASPACDRAFT_47392"/>
<evidence type="ECO:0000313" key="6">
    <source>
        <dbReference type="Proteomes" id="UP000184546"/>
    </source>
</evidence>
<gene>
    <name evidence="5" type="ORF">ASPACDRAFT_47392</name>
</gene>
<dbReference type="EMBL" id="KV878987">
    <property type="protein sequence ID" value="OJJ96032.1"/>
    <property type="molecule type" value="Genomic_DNA"/>
</dbReference>
<keyword evidence="6" id="KW-1185">Reference proteome</keyword>
<proteinExistence type="predicted"/>
<evidence type="ECO:0000313" key="5">
    <source>
        <dbReference type="EMBL" id="OJJ96032.1"/>
    </source>
</evidence>
<sequence length="1613" mass="182139">MSDKKSNPKPAAAPSAPTPPTGTVAESKEPKSLDDLWKEALDRIAAENNVNLEELQTRGDQWSDAETGLQKASKLFEHSRRPGDRKDKVMKSVAGCLDWVDSGVTFVKGHVSGTYAVPAQLVAGSILYMIQAAKDMSEDFDLIESTFETLNIALQDIGDLRHRQFDKSNFLRRLTDILIAMVDFCSFSGRVFSEYSRKRLYIRALLKGRNKEIMAKCDHVQKVILLFRATLPIQILNVVEGMGEKIENLPTSFIQALQDMKIKSSDLQPLWGKASALEKIKETLKNSKDLDPDTEVRVETQMKLVRKHLVPGTFSWSETDPAYKSWATGHKNPFIFVSGEAGTGKTFFAYHCYLSIQEQSKRYRIANDKNNPDQRRTMLAAYFPFEPGRQESQSFRNVLAYILVQIADHDIKLCESIAKDLIASKIFKGGQNDKQEEKLKFLWNNLLVKKFEKTPDTARDVFILLDGVELMEESDRRRMLELFQTLNSDKCGIRILMTGTTDDSLYDTVFGFTKCPKIDLIAKTKAGGDFERIIEARINGSEVLKSFKDSTRSAIERKLLQNPSRVMSSVDLTLTMMEQSEGDEASALAKIDNVNSQEGLYTAMIEIVRARRSEMDRRIVETIFALCTYAKQPLTVYDLQEIIDQEPSFSSFNVAGEIEGTLSSLLYTINYQPTDAQTSTVAKEGQPEGPITEAARLEKKISESKQQQVLFRQPAFRDYLEQSVNNMIPDPIESRVFFFLKLGGILCDRDPQGANLRKALQEYAAQWFLQHLKDISVKHTTPKQGLQIVEALARVLTNDNDVCRVFEELHQKQDDDNADVDFDFYDMSTDFDKSGGYNLKVLMAWARKMSFHDEEGLSPRAKAWVEKIIMQPGSVLEQLARGHIESWTEKVTYSEAKIPYKFICRALWPTGNFPDGDNNTHWYFPFVLAPRARHILEYGKAEMFTAPVKTARCRIAAGLVLHSIADSEEKDLAAEFYQTNLDDKTTPGPERFYSYLGLAEYHRSNQDQAESMDEEEIREGWKRVVKYANLALTARTEEKGALGSELSDERCTNAFLLKAHALQQLGEDEQAIETCEEALREGLEYTQQLLELLTSIVNIHGKKGEWSKVIDAVRRQQPKIRSEWLWFRSTDFTNKKDLFRRAAVETRRVDYLLQTFQDSVDYWQKLDPARAQATHFELAFIYRRDARATKMAEHILDNMLANLTESQIAISLMSSIFPEMVDIQHENFTVTRSTTVREESIMKLERLISTYERTPILESIQLAEAFLVLGKMHREIGNLGKARLHADRAFNICIADLEDSIGSNDVYAFRLLAKVLMFLDLKMDAQVALSLQMSVVDRSYDDYAYANFGSTGQPAETEVVQGDGEPSAETAHGAEGQLPADSSETGKEANEPSTDSAETSAVSETQGSDGNETSATSLPSEQAETADTDAKVSSLTVAPITQKNGEAPAVNGQSTSEVPGVHRHATDQPESTPAASLTDGSSAKPAQPDIPDISSSQDTIDVTNGVTCNGPCMDPPFEMKTFGPKGPKMYFCLDCATVDFCEDCYRKQIAFYDETGEGFWFKCCWARHRYLPQPIDDWMGVKDGVIRIGRKEKLWKDWMMSVRDRWKRKIIEV</sequence>
<dbReference type="OMA" id="IVGFDLQ"/>
<dbReference type="Proteomes" id="UP000184546">
    <property type="component" value="Unassembled WGS sequence"/>
</dbReference>
<evidence type="ECO:0000256" key="2">
    <source>
        <dbReference type="SAM" id="MobiDB-lite"/>
    </source>
</evidence>
<dbReference type="InterPro" id="IPR031350">
    <property type="entry name" value="Goodbye_dom"/>
</dbReference>
<dbReference type="Gene3D" id="3.40.50.300">
    <property type="entry name" value="P-loop containing nucleotide triphosphate hydrolases"/>
    <property type="match status" value="1"/>
</dbReference>
<dbReference type="InterPro" id="IPR056884">
    <property type="entry name" value="NPHP3-like_N"/>
</dbReference>
<feature type="domain" description="Nephrocystin 3-like N-terminal" evidence="4">
    <location>
        <begin position="312"/>
        <end position="498"/>
    </location>
</feature>
<organism evidence="5 6">
    <name type="scientific">Aspergillus aculeatus (strain ATCC 16872 / CBS 172.66 / WB 5094)</name>
    <dbReference type="NCBI Taxonomy" id="690307"/>
    <lineage>
        <taxon>Eukaryota</taxon>
        <taxon>Fungi</taxon>
        <taxon>Dikarya</taxon>
        <taxon>Ascomycota</taxon>
        <taxon>Pezizomycotina</taxon>
        <taxon>Eurotiomycetes</taxon>
        <taxon>Eurotiomycetidae</taxon>
        <taxon>Eurotiales</taxon>
        <taxon>Aspergillaceae</taxon>
        <taxon>Aspergillus</taxon>
        <taxon>Aspergillus subgen. Circumdati</taxon>
    </lineage>
</organism>
<reference evidence="6" key="1">
    <citation type="journal article" date="2017" name="Genome Biol.">
        <title>Comparative genomics reveals high biological diversity and specific adaptations in the industrially and medically important fungal genus Aspergillus.</title>
        <authorList>
            <person name="de Vries R.P."/>
            <person name="Riley R."/>
            <person name="Wiebenga A."/>
            <person name="Aguilar-Osorio G."/>
            <person name="Amillis S."/>
            <person name="Uchima C.A."/>
            <person name="Anderluh G."/>
            <person name="Asadollahi M."/>
            <person name="Askin M."/>
            <person name="Barry K."/>
            <person name="Battaglia E."/>
            <person name="Bayram O."/>
            <person name="Benocci T."/>
            <person name="Braus-Stromeyer S.A."/>
            <person name="Caldana C."/>
            <person name="Canovas D."/>
            <person name="Cerqueira G.C."/>
            <person name="Chen F."/>
            <person name="Chen W."/>
            <person name="Choi C."/>
            <person name="Clum A."/>
            <person name="Dos Santos R.A."/>
            <person name="Damasio A.R."/>
            <person name="Diallinas G."/>
            <person name="Emri T."/>
            <person name="Fekete E."/>
            <person name="Flipphi M."/>
            <person name="Freyberg S."/>
            <person name="Gallo A."/>
            <person name="Gournas C."/>
            <person name="Habgood R."/>
            <person name="Hainaut M."/>
            <person name="Harispe M.L."/>
            <person name="Henrissat B."/>
            <person name="Hilden K.S."/>
            <person name="Hope R."/>
            <person name="Hossain A."/>
            <person name="Karabika E."/>
            <person name="Karaffa L."/>
            <person name="Karanyi Z."/>
            <person name="Krasevec N."/>
            <person name="Kuo A."/>
            <person name="Kusch H."/>
            <person name="LaButti K."/>
            <person name="Lagendijk E.L."/>
            <person name="Lapidus A."/>
            <person name="Levasseur A."/>
            <person name="Lindquist E."/>
            <person name="Lipzen A."/>
            <person name="Logrieco A.F."/>
            <person name="MacCabe A."/>
            <person name="Maekelae M.R."/>
            <person name="Malavazi I."/>
            <person name="Melin P."/>
            <person name="Meyer V."/>
            <person name="Mielnichuk N."/>
            <person name="Miskei M."/>
            <person name="Molnar A.P."/>
            <person name="Mule G."/>
            <person name="Ngan C.Y."/>
            <person name="Orejas M."/>
            <person name="Orosz E."/>
            <person name="Ouedraogo J.P."/>
            <person name="Overkamp K.M."/>
            <person name="Park H.-S."/>
            <person name="Perrone G."/>
            <person name="Piumi F."/>
            <person name="Punt P.J."/>
            <person name="Ram A.F."/>
            <person name="Ramon A."/>
            <person name="Rauscher S."/>
            <person name="Record E."/>
            <person name="Riano-Pachon D.M."/>
            <person name="Robert V."/>
            <person name="Roehrig J."/>
            <person name="Ruller R."/>
            <person name="Salamov A."/>
            <person name="Salih N.S."/>
            <person name="Samson R.A."/>
            <person name="Sandor E."/>
            <person name="Sanguinetti M."/>
            <person name="Schuetze T."/>
            <person name="Sepcic K."/>
            <person name="Shelest E."/>
            <person name="Sherlock G."/>
            <person name="Sophianopoulou V."/>
            <person name="Squina F.M."/>
            <person name="Sun H."/>
            <person name="Susca A."/>
            <person name="Todd R.B."/>
            <person name="Tsang A."/>
            <person name="Unkles S.E."/>
            <person name="van de Wiele N."/>
            <person name="van Rossen-Uffink D."/>
            <person name="Oliveira J.V."/>
            <person name="Vesth T.C."/>
            <person name="Visser J."/>
            <person name="Yu J.-H."/>
            <person name="Zhou M."/>
            <person name="Andersen M.R."/>
            <person name="Archer D.B."/>
            <person name="Baker S.E."/>
            <person name="Benoit I."/>
            <person name="Brakhage A.A."/>
            <person name="Braus G.H."/>
            <person name="Fischer R."/>
            <person name="Frisvad J.C."/>
            <person name="Goldman G.H."/>
            <person name="Houbraken J."/>
            <person name="Oakley B."/>
            <person name="Pocsi I."/>
            <person name="Scazzocchio C."/>
            <person name="Seiboth B."/>
            <person name="vanKuyk P.A."/>
            <person name="Wortman J."/>
            <person name="Dyer P.S."/>
            <person name="Grigoriev I.V."/>
        </authorList>
    </citation>
    <scope>NUCLEOTIDE SEQUENCE [LARGE SCALE GENOMIC DNA]</scope>
    <source>
        <strain evidence="6">ATCC 16872 / CBS 172.66 / WB 5094</strain>
    </source>
</reference>
<feature type="compositionally biased region" description="Polar residues" evidence="2">
    <location>
        <begin position="1391"/>
        <end position="1444"/>
    </location>
</feature>
<evidence type="ECO:0000259" key="4">
    <source>
        <dbReference type="Pfam" id="PF24883"/>
    </source>
</evidence>
<dbReference type="Pfam" id="PF24883">
    <property type="entry name" value="NPHP3_N"/>
    <property type="match status" value="1"/>
</dbReference>
<dbReference type="PANTHER" id="PTHR10039">
    <property type="entry name" value="AMELOGENIN"/>
    <property type="match status" value="1"/>
</dbReference>